<dbReference type="CDD" id="cd07302">
    <property type="entry name" value="CHD"/>
    <property type="match status" value="1"/>
</dbReference>
<keyword evidence="4 7" id="KW-1133">Transmembrane helix</keyword>
<dbReference type="EMBL" id="CP098747">
    <property type="protein sequence ID" value="USG61554.1"/>
    <property type="molecule type" value="Genomic_DNA"/>
</dbReference>
<keyword evidence="6" id="KW-0456">Lyase</keyword>
<evidence type="ECO:0000256" key="5">
    <source>
        <dbReference type="ARBA" id="ARBA00023136"/>
    </source>
</evidence>
<name>A0ABY4W3R6_9PROT</name>
<dbReference type="PANTHER" id="PTHR11920:SF335">
    <property type="entry name" value="GUANYLATE CYCLASE"/>
    <property type="match status" value="1"/>
</dbReference>
<feature type="transmembrane region" description="Helical" evidence="7">
    <location>
        <begin position="21"/>
        <end position="40"/>
    </location>
</feature>
<keyword evidence="2 7" id="KW-0812">Transmembrane</keyword>
<comment type="subcellular location">
    <subcellularLocation>
        <location evidence="1">Membrane</location>
    </subcellularLocation>
</comment>
<feature type="domain" description="Guanylate cyclase" evidence="8">
    <location>
        <begin position="227"/>
        <end position="354"/>
    </location>
</feature>
<keyword evidence="10" id="KW-1185">Reference proteome</keyword>
<dbReference type="SUPFAM" id="SSF55073">
    <property type="entry name" value="Nucleotide cyclase"/>
    <property type="match status" value="1"/>
</dbReference>
<dbReference type="Pfam" id="PF00211">
    <property type="entry name" value="Guanylate_cyc"/>
    <property type="match status" value="1"/>
</dbReference>
<protein>
    <submittedName>
        <fullName evidence="9">Adenylate/guanylate cyclase domain-containing protein</fullName>
    </submittedName>
</protein>
<evidence type="ECO:0000256" key="7">
    <source>
        <dbReference type="SAM" id="Phobius"/>
    </source>
</evidence>
<evidence type="ECO:0000256" key="4">
    <source>
        <dbReference type="ARBA" id="ARBA00022989"/>
    </source>
</evidence>
<dbReference type="RefSeq" id="WP_251934649.1">
    <property type="nucleotide sequence ID" value="NZ_CP098747.1"/>
</dbReference>
<evidence type="ECO:0000256" key="1">
    <source>
        <dbReference type="ARBA" id="ARBA00004370"/>
    </source>
</evidence>
<dbReference type="InterPro" id="IPR050401">
    <property type="entry name" value="Cyclic_nucleotide_synthase"/>
</dbReference>
<organism evidence="9 10">
    <name type="scientific">Sneathiella marina</name>
    <dbReference type="NCBI Taxonomy" id="2950108"/>
    <lineage>
        <taxon>Bacteria</taxon>
        <taxon>Pseudomonadati</taxon>
        <taxon>Pseudomonadota</taxon>
        <taxon>Alphaproteobacteria</taxon>
        <taxon>Sneathiellales</taxon>
        <taxon>Sneathiellaceae</taxon>
        <taxon>Sneathiella</taxon>
    </lineage>
</organism>
<dbReference type="InterPro" id="IPR001054">
    <property type="entry name" value="A/G_cyclase"/>
</dbReference>
<gene>
    <name evidence="9" type="ORF">NBZ79_01005</name>
</gene>
<feature type="transmembrane region" description="Helical" evidence="7">
    <location>
        <begin position="151"/>
        <end position="179"/>
    </location>
</feature>
<dbReference type="SMART" id="SM00044">
    <property type="entry name" value="CYCc"/>
    <property type="match status" value="1"/>
</dbReference>
<keyword evidence="3" id="KW-0547">Nucleotide-binding</keyword>
<keyword evidence="5 7" id="KW-0472">Membrane</keyword>
<evidence type="ECO:0000313" key="9">
    <source>
        <dbReference type="EMBL" id="USG61554.1"/>
    </source>
</evidence>
<evidence type="ECO:0000259" key="8">
    <source>
        <dbReference type="PROSITE" id="PS50125"/>
    </source>
</evidence>
<feature type="transmembrane region" description="Helical" evidence="7">
    <location>
        <begin position="98"/>
        <end position="118"/>
    </location>
</feature>
<accession>A0ABY4W3R6</accession>
<evidence type="ECO:0000256" key="3">
    <source>
        <dbReference type="ARBA" id="ARBA00022741"/>
    </source>
</evidence>
<dbReference type="PANTHER" id="PTHR11920">
    <property type="entry name" value="GUANYLYL CYCLASE"/>
    <property type="match status" value="1"/>
</dbReference>
<feature type="transmembrane region" description="Helical" evidence="7">
    <location>
        <begin position="125"/>
        <end position="145"/>
    </location>
</feature>
<reference evidence="9" key="1">
    <citation type="submission" date="2022-06" db="EMBL/GenBank/DDBJ databases">
        <title>Sneathiella actinostolidae sp. nov., isolated from a sea anemonein the Western Pacific Ocean.</title>
        <authorList>
            <person name="Wei M.J."/>
        </authorList>
    </citation>
    <scope>NUCLEOTIDE SEQUENCE</scope>
    <source>
        <strain evidence="9">PHK-P5</strain>
    </source>
</reference>
<evidence type="ECO:0000256" key="6">
    <source>
        <dbReference type="ARBA" id="ARBA00023239"/>
    </source>
</evidence>
<dbReference type="InterPro" id="IPR029787">
    <property type="entry name" value="Nucleotide_cyclase"/>
</dbReference>
<dbReference type="PROSITE" id="PS50125">
    <property type="entry name" value="GUANYLATE_CYCLASE_2"/>
    <property type="match status" value="1"/>
</dbReference>
<proteinExistence type="predicted"/>
<dbReference type="Gene3D" id="3.30.70.1230">
    <property type="entry name" value="Nucleotide cyclase"/>
    <property type="match status" value="1"/>
</dbReference>
<feature type="transmembrane region" description="Helical" evidence="7">
    <location>
        <begin position="73"/>
        <end position="92"/>
    </location>
</feature>
<dbReference type="Proteomes" id="UP001056291">
    <property type="component" value="Chromosome"/>
</dbReference>
<sequence>MFAQSPLIKPDDEEMGLQRRLLILSTLMMTGAAVFWSALYGYFGEIGAAAIPGTYVILSLASLLTLKLRHGFTLLRSSQLACSLLLPFFLMWELGGFVNSSAVVVWSFTSPIGALMFAGRRQAALWFIGFILLVSIGSTIEYPAVTIDNLLPAGVVVVLFVMNLSGVSIVAFVMMSYFVKQKNTALDLLSLERRRSEQLIENMLPASISERLKNEQRPIADQLDNVTIIFADIVGFTGYAMDHDPDEIVLLLDRIFSDFDRLSAEQGLEKIKTIGDAYMVCSGLQGTAETNARGAAHFALAAMADLTKIVKEERLDLNLRIGIHTGTVVAGVIGEQKYSYDIWGDAVNIAARLQQTALPGKILISRDTVDLISDHFETVPQGTTTLKGHTPVDTFVLAGSKA</sequence>
<feature type="transmembrane region" description="Helical" evidence="7">
    <location>
        <begin position="46"/>
        <end position="66"/>
    </location>
</feature>
<evidence type="ECO:0000256" key="2">
    <source>
        <dbReference type="ARBA" id="ARBA00022692"/>
    </source>
</evidence>
<evidence type="ECO:0000313" key="10">
    <source>
        <dbReference type="Proteomes" id="UP001056291"/>
    </source>
</evidence>